<evidence type="ECO:0000313" key="1">
    <source>
        <dbReference type="EMBL" id="PWA09047.1"/>
    </source>
</evidence>
<evidence type="ECO:0000313" key="2">
    <source>
        <dbReference type="Proteomes" id="UP000245998"/>
    </source>
</evidence>
<dbReference type="AlphaFoldDB" id="A0A2U1JV15"/>
<dbReference type="EMBL" id="QCZG01000032">
    <property type="protein sequence ID" value="PWA09047.1"/>
    <property type="molecule type" value="Genomic_DNA"/>
</dbReference>
<sequence length="64" mass="7745">MKQNRFHCCATCKHFEARKEREGMRYFCSRLGYETKTTYVFTCWDPKDNVVKLIEKEESKENSL</sequence>
<proteinExistence type="predicted"/>
<dbReference type="RefSeq" id="WP_116555495.1">
    <property type="nucleotide sequence ID" value="NZ_QCZG01000032.1"/>
</dbReference>
<dbReference type="Proteomes" id="UP000245998">
    <property type="component" value="Unassembled WGS sequence"/>
</dbReference>
<name>A0A2U1JV15_9BACI</name>
<reference evidence="1 2" key="1">
    <citation type="submission" date="2018-04" db="EMBL/GenBank/DDBJ databases">
        <title>Camelliibacillus theae gen. nov., sp. nov., isolated from Pu'er tea.</title>
        <authorList>
            <person name="Niu L."/>
        </authorList>
    </citation>
    <scope>NUCLEOTIDE SEQUENCE [LARGE SCALE GENOMIC DNA]</scope>
    <source>
        <strain evidence="1 2">T8</strain>
    </source>
</reference>
<organism evidence="1 2">
    <name type="scientific">Pueribacillus theae</name>
    <dbReference type="NCBI Taxonomy" id="2171751"/>
    <lineage>
        <taxon>Bacteria</taxon>
        <taxon>Bacillati</taxon>
        <taxon>Bacillota</taxon>
        <taxon>Bacilli</taxon>
        <taxon>Bacillales</taxon>
        <taxon>Bacillaceae</taxon>
        <taxon>Pueribacillus</taxon>
    </lineage>
</organism>
<comment type="caution">
    <text evidence="1">The sequence shown here is derived from an EMBL/GenBank/DDBJ whole genome shotgun (WGS) entry which is preliminary data.</text>
</comment>
<dbReference type="OrthoDB" id="2377175at2"/>
<accession>A0A2U1JV15</accession>
<protein>
    <submittedName>
        <fullName evidence="1">Uncharacterized protein</fullName>
    </submittedName>
</protein>
<keyword evidence="2" id="KW-1185">Reference proteome</keyword>
<gene>
    <name evidence="1" type="ORF">DCC39_13860</name>
</gene>